<proteinExistence type="predicted"/>
<evidence type="ECO:0000313" key="2">
    <source>
        <dbReference type="Proteomes" id="UP001178508"/>
    </source>
</evidence>
<name>A0AAV1ET20_XYRNO</name>
<reference evidence="1" key="1">
    <citation type="submission" date="2023-08" db="EMBL/GenBank/DDBJ databases">
        <authorList>
            <person name="Alioto T."/>
            <person name="Alioto T."/>
            <person name="Gomez Garrido J."/>
        </authorList>
    </citation>
    <scope>NUCLEOTIDE SEQUENCE</scope>
</reference>
<evidence type="ECO:0000313" key="1">
    <source>
        <dbReference type="EMBL" id="CAJ1051850.1"/>
    </source>
</evidence>
<dbReference type="Proteomes" id="UP001178508">
    <property type="component" value="Chromosome 2"/>
</dbReference>
<accession>A0AAV1ET20</accession>
<protein>
    <submittedName>
        <fullName evidence="1">Uncharacterized protein</fullName>
    </submittedName>
</protein>
<dbReference type="Gene3D" id="3.10.130.10">
    <property type="entry name" value="Ribonuclease A-like domain"/>
    <property type="match status" value="1"/>
</dbReference>
<organism evidence="1 2">
    <name type="scientific">Xyrichtys novacula</name>
    <name type="common">Pearly razorfish</name>
    <name type="synonym">Hemipteronotus novacula</name>
    <dbReference type="NCBI Taxonomy" id="13765"/>
    <lineage>
        <taxon>Eukaryota</taxon>
        <taxon>Metazoa</taxon>
        <taxon>Chordata</taxon>
        <taxon>Craniata</taxon>
        <taxon>Vertebrata</taxon>
        <taxon>Euteleostomi</taxon>
        <taxon>Actinopterygii</taxon>
        <taxon>Neopterygii</taxon>
        <taxon>Teleostei</taxon>
        <taxon>Neoteleostei</taxon>
        <taxon>Acanthomorphata</taxon>
        <taxon>Eupercaria</taxon>
        <taxon>Labriformes</taxon>
        <taxon>Labridae</taxon>
        <taxon>Xyrichtys</taxon>
    </lineage>
</organism>
<dbReference type="InterPro" id="IPR036816">
    <property type="entry name" value="RNaseA-like_dom_sf"/>
</dbReference>
<dbReference type="AlphaFoldDB" id="A0AAV1ET20"/>
<sequence length="195" mass="22238">MAVLYKACSLTIFVTLDMMIFLTATMLTLLLAHDLSGNSAPPHFNNKPCQKNKNNNAAIMFDWKHILSKPFKRSSESAWKNYLEKKNLCNRPRQTFFEQTDEGLVRQICNGAGMPLDKSFYGNLCISNTNIRQYEVKVSTNGKCEVQRLKRLKKRVVVACDKVNNQCLPVHLEKYRNQSPNSKAKPCSPRPLLLA</sequence>
<gene>
    <name evidence="1" type="ORF">XNOV1_A042189</name>
</gene>
<dbReference type="EMBL" id="OY660865">
    <property type="protein sequence ID" value="CAJ1051850.1"/>
    <property type="molecule type" value="Genomic_DNA"/>
</dbReference>
<keyword evidence="2" id="KW-1185">Reference proteome</keyword>